<evidence type="ECO:0000256" key="1">
    <source>
        <dbReference type="SAM" id="MobiDB-lite"/>
    </source>
</evidence>
<feature type="region of interest" description="Disordered" evidence="1">
    <location>
        <begin position="1"/>
        <end position="56"/>
    </location>
</feature>
<keyword evidence="4" id="KW-1185">Reference proteome</keyword>
<sequence length="189" mass="22458">MSKTNVEKKKKKAEKRKKLKQFVAQKGEMESETEPKKKKHSLQATEEEEELTAEERRKLERKLKKERKKKEKQLMREAGISIKKVEHKKQSGSELALAYLTSWSENPDEWKFQKTRQTWLLLHMYDKEKVPDKYFTILLDYLQGLQGNARDLTVQKAEAFMKEFDDSNAEDPNLLDKCERIRQVLQLLS</sequence>
<dbReference type="Pfam" id="PF10180">
    <property type="entry name" value="WKF"/>
    <property type="match status" value="1"/>
</dbReference>
<name>A0A8B9FC43_9PSIT</name>
<evidence type="ECO:0000259" key="2">
    <source>
        <dbReference type="Pfam" id="PF10180"/>
    </source>
</evidence>
<dbReference type="PANTHER" id="PTHR22306">
    <property type="entry name" value="CHROMOSOME 7 OPEN READING FRAME 50"/>
    <property type="match status" value="1"/>
</dbReference>
<feature type="compositionally biased region" description="Basic residues" evidence="1">
    <location>
        <begin position="8"/>
        <end position="20"/>
    </location>
</feature>
<reference evidence="3" key="1">
    <citation type="submission" date="2025-08" db="UniProtKB">
        <authorList>
            <consortium name="Ensembl"/>
        </authorList>
    </citation>
    <scope>IDENTIFICATION</scope>
</reference>
<dbReference type="AlphaFoldDB" id="A0A8B9FC43"/>
<reference evidence="3" key="2">
    <citation type="submission" date="2025-09" db="UniProtKB">
        <authorList>
            <consortium name="Ensembl"/>
        </authorList>
    </citation>
    <scope>IDENTIFICATION</scope>
</reference>
<proteinExistence type="predicted"/>
<dbReference type="InterPro" id="IPR019327">
    <property type="entry name" value="WKF"/>
</dbReference>
<protein>
    <submittedName>
        <fullName evidence="3">Chromosome 7 open reading frame 50</fullName>
    </submittedName>
</protein>
<organism evidence="3 4">
    <name type="scientific">Amazona collaria</name>
    <name type="common">yellow-billed parrot</name>
    <dbReference type="NCBI Taxonomy" id="241587"/>
    <lineage>
        <taxon>Eukaryota</taxon>
        <taxon>Metazoa</taxon>
        <taxon>Chordata</taxon>
        <taxon>Craniata</taxon>
        <taxon>Vertebrata</taxon>
        <taxon>Euteleostomi</taxon>
        <taxon>Archelosauria</taxon>
        <taxon>Archosauria</taxon>
        <taxon>Dinosauria</taxon>
        <taxon>Saurischia</taxon>
        <taxon>Theropoda</taxon>
        <taxon>Coelurosauria</taxon>
        <taxon>Aves</taxon>
        <taxon>Neognathae</taxon>
        <taxon>Neoaves</taxon>
        <taxon>Telluraves</taxon>
        <taxon>Australaves</taxon>
        <taxon>Psittaciformes</taxon>
        <taxon>Psittacidae</taxon>
        <taxon>Amazona</taxon>
    </lineage>
</organism>
<evidence type="ECO:0000313" key="4">
    <source>
        <dbReference type="Proteomes" id="UP000694522"/>
    </source>
</evidence>
<feature type="domain" description="WKF" evidence="2">
    <location>
        <begin position="98"/>
        <end position="159"/>
    </location>
</feature>
<accession>A0A8B9FC43</accession>
<dbReference type="PANTHER" id="PTHR22306:SF2">
    <property type="entry name" value="CHROMOSOME 7 OPEN READING FRAME 50"/>
    <property type="match status" value="1"/>
</dbReference>
<dbReference type="Ensembl" id="ENSACOT00000007372.1">
    <property type="protein sequence ID" value="ENSACOP00000007123.1"/>
    <property type="gene ID" value="ENSACOG00000004994.1"/>
</dbReference>
<dbReference type="Proteomes" id="UP000694522">
    <property type="component" value="Unplaced"/>
</dbReference>
<evidence type="ECO:0000313" key="3">
    <source>
        <dbReference type="Ensembl" id="ENSACOP00000007123.1"/>
    </source>
</evidence>